<evidence type="ECO:0000313" key="2">
    <source>
        <dbReference type="EMBL" id="OVE48355.1"/>
    </source>
</evidence>
<keyword evidence="1" id="KW-0472">Membrane</keyword>
<dbReference type="RefSeq" id="WP_087697839.1">
    <property type="nucleotide sequence ID" value="NZ_NHOO01000007.1"/>
</dbReference>
<dbReference type="AlphaFoldDB" id="A0A202BAI1"/>
<evidence type="ECO:0000313" key="3">
    <source>
        <dbReference type="Proteomes" id="UP000196342"/>
    </source>
</evidence>
<dbReference type="Proteomes" id="UP000196342">
    <property type="component" value="Unassembled WGS sequence"/>
</dbReference>
<dbReference type="Pfam" id="PF09948">
    <property type="entry name" value="PpoB2"/>
    <property type="match status" value="1"/>
</dbReference>
<dbReference type="InterPro" id="IPR018688">
    <property type="entry name" value="PpoB2-like"/>
</dbReference>
<protein>
    <recommendedName>
        <fullName evidence="4">Metal-binding integral membrane protein</fullName>
    </recommendedName>
</protein>
<feature type="transmembrane region" description="Helical" evidence="1">
    <location>
        <begin position="203"/>
        <end position="228"/>
    </location>
</feature>
<accession>A0A202BAI1</accession>
<dbReference type="EMBL" id="NHOO01000007">
    <property type="protein sequence ID" value="OVE48355.1"/>
    <property type="molecule type" value="Genomic_DNA"/>
</dbReference>
<gene>
    <name evidence="2" type="ORF">CBW21_10400</name>
</gene>
<proteinExistence type="predicted"/>
<keyword evidence="1" id="KW-0812">Transmembrane</keyword>
<feature type="transmembrane region" description="Helical" evidence="1">
    <location>
        <begin position="235"/>
        <end position="252"/>
    </location>
</feature>
<keyword evidence="1" id="KW-1133">Transmembrane helix</keyword>
<name>A0A202BAI1_CHRVL</name>
<reference evidence="2 3" key="1">
    <citation type="submission" date="2017-05" db="EMBL/GenBank/DDBJ databases">
        <title>Chromobacterium violaceum GHPS1 isolated from Hydrocarbon polluted soil in French Guiana display an awesome secondary metabolite arsenal and a battery of drug and heavy-metal-resistance and detoxification of xenobiotics proteins.</title>
        <authorList>
            <person name="Belbahri L."/>
        </authorList>
    </citation>
    <scope>NUCLEOTIDE SEQUENCE [LARGE SCALE GENOMIC DNA]</scope>
    <source>
        <strain evidence="2 3">GHPS1</strain>
    </source>
</reference>
<evidence type="ECO:0008006" key="4">
    <source>
        <dbReference type="Google" id="ProtNLM"/>
    </source>
</evidence>
<feature type="transmembrane region" description="Helical" evidence="1">
    <location>
        <begin position="111"/>
        <end position="129"/>
    </location>
</feature>
<comment type="caution">
    <text evidence="2">The sequence shown here is derived from an EMBL/GenBank/DDBJ whole genome shotgun (WGS) entry which is preliminary data.</text>
</comment>
<keyword evidence="3" id="KW-1185">Reference proteome</keyword>
<evidence type="ECO:0000256" key="1">
    <source>
        <dbReference type="SAM" id="Phobius"/>
    </source>
</evidence>
<organism evidence="2 3">
    <name type="scientific">Chromobacterium violaceum</name>
    <dbReference type="NCBI Taxonomy" id="536"/>
    <lineage>
        <taxon>Bacteria</taxon>
        <taxon>Pseudomonadati</taxon>
        <taxon>Pseudomonadota</taxon>
        <taxon>Betaproteobacteria</taxon>
        <taxon>Neisseriales</taxon>
        <taxon>Chromobacteriaceae</taxon>
        <taxon>Chromobacterium</taxon>
    </lineage>
</organism>
<sequence length="254" mass="26959">MRPPSIRGPRLAAARAWPAVLEQASDWLRRHPEWWMLSLCAAAWLWLQLKPDGAGLASVCRAGSGWPERIAVAAPDGGLPLMTAAMMLPLAAGSARYAAFRSLWRRRHRAIAVFLCGYLAVWLAAGWLLDEMAAPWLAAINDKQLALAGIALAAAAWQLCPAKAAALAACHQGHSLAPSGWPADRDCLLYGFRNGAACVRSCWLLMLLPVAGGHDLAMMLAATALAAAERYLQPAAGLSAAALLGLALWRALAS</sequence>